<proteinExistence type="predicted"/>
<dbReference type="Gene3D" id="1.10.510.10">
    <property type="entry name" value="Transferase(Phosphotransferase) domain 1"/>
    <property type="match status" value="1"/>
</dbReference>
<evidence type="ECO:0000256" key="3">
    <source>
        <dbReference type="PROSITE-ProRule" id="PRU00221"/>
    </source>
</evidence>
<evidence type="ECO:0000256" key="1">
    <source>
        <dbReference type="ARBA" id="ARBA00022574"/>
    </source>
</evidence>
<dbReference type="SUPFAM" id="SSF56112">
    <property type="entry name" value="Protein kinase-like (PK-like)"/>
    <property type="match status" value="1"/>
</dbReference>
<dbReference type="InterPro" id="IPR000719">
    <property type="entry name" value="Prot_kinase_dom"/>
</dbReference>
<organism evidence="6 7">
    <name type="scientific">Thanatephorus cucumeris (strain AG1-IB / isolate 7/3/14)</name>
    <name type="common">Lettuce bottom rot fungus</name>
    <name type="synonym">Rhizoctonia solani</name>
    <dbReference type="NCBI Taxonomy" id="1108050"/>
    <lineage>
        <taxon>Eukaryota</taxon>
        <taxon>Fungi</taxon>
        <taxon>Dikarya</taxon>
        <taxon>Basidiomycota</taxon>
        <taxon>Agaricomycotina</taxon>
        <taxon>Agaricomycetes</taxon>
        <taxon>Cantharellales</taxon>
        <taxon>Ceratobasidiaceae</taxon>
        <taxon>Rhizoctonia</taxon>
        <taxon>Rhizoctonia solani AG-1</taxon>
    </lineage>
</organism>
<dbReference type="PROSITE" id="PS00108">
    <property type="entry name" value="PROTEIN_KINASE_ST"/>
    <property type="match status" value="1"/>
</dbReference>
<dbReference type="InterPro" id="IPR015943">
    <property type="entry name" value="WD40/YVTN_repeat-like_dom_sf"/>
</dbReference>
<dbReference type="SMART" id="SM00220">
    <property type="entry name" value="S_TKc"/>
    <property type="match status" value="1"/>
</dbReference>
<dbReference type="InterPro" id="IPR001680">
    <property type="entry name" value="WD40_rpt"/>
</dbReference>
<dbReference type="AlphaFoldDB" id="M5BZQ5"/>
<dbReference type="Pfam" id="PF07714">
    <property type="entry name" value="PK_Tyr_Ser-Thr"/>
    <property type="match status" value="1"/>
</dbReference>
<feature type="region of interest" description="Disordered" evidence="4">
    <location>
        <begin position="805"/>
        <end position="827"/>
    </location>
</feature>
<keyword evidence="2" id="KW-0677">Repeat</keyword>
<dbReference type="GO" id="GO:1990234">
    <property type="term" value="C:transferase complex"/>
    <property type="evidence" value="ECO:0007669"/>
    <property type="project" value="UniProtKB-ARBA"/>
</dbReference>
<feature type="repeat" description="WD" evidence="3">
    <location>
        <begin position="722"/>
        <end position="763"/>
    </location>
</feature>
<dbReference type="EMBL" id="CAOJ01011014">
    <property type="protein sequence ID" value="CCO33143.1"/>
    <property type="molecule type" value="Genomic_DNA"/>
</dbReference>
<feature type="repeat" description="WD" evidence="3">
    <location>
        <begin position="525"/>
        <end position="548"/>
    </location>
</feature>
<feature type="domain" description="Protein kinase" evidence="5">
    <location>
        <begin position="1"/>
        <end position="195"/>
    </location>
</feature>
<gene>
    <name evidence="6" type="ORF">BN14_07214</name>
</gene>
<comment type="caution">
    <text evidence="6">The sequence shown here is derived from an EMBL/GenBank/DDBJ whole genome shotgun (WGS) entry which is preliminary data.</text>
</comment>
<feature type="repeat" description="WD" evidence="3">
    <location>
        <begin position="593"/>
        <end position="624"/>
    </location>
</feature>
<dbReference type="InterPro" id="IPR036322">
    <property type="entry name" value="WD40_repeat_dom_sf"/>
</dbReference>
<dbReference type="Gene3D" id="2.130.10.10">
    <property type="entry name" value="YVTN repeat-like/Quinoprotein amine dehydrogenase"/>
    <property type="match status" value="3"/>
</dbReference>
<evidence type="ECO:0000256" key="4">
    <source>
        <dbReference type="SAM" id="MobiDB-lite"/>
    </source>
</evidence>
<dbReference type="Proteomes" id="UP000012065">
    <property type="component" value="Unassembled WGS sequence"/>
</dbReference>
<dbReference type="InterPro" id="IPR020472">
    <property type="entry name" value="WD40_PAC1"/>
</dbReference>
<dbReference type="Pfam" id="PF00400">
    <property type="entry name" value="WD40"/>
    <property type="match status" value="7"/>
</dbReference>
<evidence type="ECO:0000313" key="7">
    <source>
        <dbReference type="Proteomes" id="UP000012065"/>
    </source>
</evidence>
<keyword evidence="1 3" id="KW-0853">WD repeat</keyword>
<name>M5BZQ5_THACB</name>
<dbReference type="SMART" id="SM00320">
    <property type="entry name" value="WD40"/>
    <property type="match status" value="8"/>
</dbReference>
<dbReference type="PRINTS" id="PR00320">
    <property type="entry name" value="GPROTEINBRPT"/>
</dbReference>
<sequence length="1020" mass="111428">MVSQWLPQGNLRDYLIRSPGVDRYELCTQLSQSVVYIHDRDMVHGDLKALNILVSPNGVIKLTDFDYSIITNCSLLFTDTTRVGGGTYRWMAPELFVKEGHQRSKETDVYALGMTFLEIITGTPPYHPQCKTDAQVMYKVTTGTLPTRPSDHFAIDQQGNAMWQLLTHCWAFDPASRPKALEVLNSLPLRLHPQEYAQSDYTKVEASDLVAVNEPAQRDEANRALPATDQSLDSGARNAEIGTVLRMVLLTEEPIGVETIATLGGTLDGSRVEYALVPLRSVLHQSSTGLVSTLHASFPDFMFSQERSGPYFCDTVEYSPSLAEKCFKVMKTQLRMNICDLPSSFILDVKIEGLQDRIKANISPTLAYACRYWASHLRKAPRSGKLITVLEEFLVVQLLFWMEVMSLRRDLSTGIEVLYNSKQWLKLPGAVPSDLVLATMAADAANFVALHASTPASQSTPHIYISSLPFCARSKTTALATWDIGLIVLSLAYSLDGSRVAVGCGDGSVSIRNAYNGTVTVGPLFVASGSGDCTIRVWDVRSGSLVVGPFRGHADCVSSVSFSPDGTRIVSGSYDRTIRVWRAVDGTLLLDPLQGHVGAINSVTFSPDGSLIASASDDNTIRLWYSHDGTPAASPPHPHTKRVRCAVFTPDGSRIVSGSSDCTVRVWRVSDGSAVTGPLQGHTDAVTSVAVSGDGTLVASGSWDYTVRVWRLDDGTPAAGPFYGHTKAISSVVYAPDGTRVISGSYDETMRMWNVRGGLVSTAPSDLPSFKLKCICFSPNGAHIVTESDNNRIQMWSVADGTCQSASVDMRPPSPRPHLSSSGGLYTPQLNKDEQLLLVRTDDGTIVAGPFDGWLRAWMSSGDSAFGMLGFDDGRIEVVEMQSGQSVLYLRSADDHRVDMIVHSLDYSLLASVHDNGKDSQALRIWSTLEPTVSIELPAIPSRTSQQMYALSVIYSQCYIREDGWLADADDNLLLWLPSDMVRLGFSLFASLIITRSGVLQVPKQKLVMGKQWAKCYTYG</sequence>
<reference evidence="6 7" key="1">
    <citation type="journal article" date="2013" name="J. Biotechnol.">
        <title>Establishment and interpretation of the genome sequence of the phytopathogenic fungus Rhizoctonia solani AG1-IB isolate 7/3/14.</title>
        <authorList>
            <person name="Wibberg D.W."/>
            <person name="Jelonek L.J."/>
            <person name="Rupp O.R."/>
            <person name="Hennig M.H."/>
            <person name="Eikmeyer F.E."/>
            <person name="Goesmann A.G."/>
            <person name="Hartmann A.H."/>
            <person name="Borriss R.B."/>
            <person name="Grosch R.G."/>
            <person name="Puehler A.P."/>
            <person name="Schlueter A.S."/>
        </authorList>
    </citation>
    <scope>NUCLEOTIDE SEQUENCE [LARGE SCALE GENOMIC DNA]</scope>
    <source>
        <strain evidence="7">AG1-IB / isolate 7/3/14</strain>
    </source>
</reference>
<dbReference type="InterPro" id="IPR001245">
    <property type="entry name" value="Ser-Thr/Tyr_kinase_cat_dom"/>
</dbReference>
<dbReference type="InterPro" id="IPR019775">
    <property type="entry name" value="WD40_repeat_CS"/>
</dbReference>
<dbReference type="PROSITE" id="PS00678">
    <property type="entry name" value="WD_REPEATS_1"/>
    <property type="match status" value="2"/>
</dbReference>
<protein>
    <submittedName>
        <fullName evidence="6">Vegetative incompatibility protein HET-E-1</fullName>
    </submittedName>
</protein>
<dbReference type="PROSITE" id="PS50294">
    <property type="entry name" value="WD_REPEATS_REGION"/>
    <property type="match status" value="5"/>
</dbReference>
<evidence type="ECO:0000256" key="2">
    <source>
        <dbReference type="ARBA" id="ARBA00022737"/>
    </source>
</evidence>
<dbReference type="GO" id="GO:0004672">
    <property type="term" value="F:protein kinase activity"/>
    <property type="evidence" value="ECO:0007669"/>
    <property type="project" value="InterPro"/>
</dbReference>
<dbReference type="PROSITE" id="PS50082">
    <property type="entry name" value="WD_REPEATS_2"/>
    <property type="match status" value="7"/>
</dbReference>
<dbReference type="InterPro" id="IPR008271">
    <property type="entry name" value="Ser/Thr_kinase_AS"/>
</dbReference>
<dbReference type="GO" id="GO:0005524">
    <property type="term" value="F:ATP binding"/>
    <property type="evidence" value="ECO:0007669"/>
    <property type="project" value="InterPro"/>
</dbReference>
<dbReference type="InterPro" id="IPR011009">
    <property type="entry name" value="Kinase-like_dom_sf"/>
</dbReference>
<feature type="repeat" description="WD" evidence="3">
    <location>
        <begin position="636"/>
        <end position="677"/>
    </location>
</feature>
<feature type="repeat" description="WD" evidence="3">
    <location>
        <begin position="550"/>
        <end position="591"/>
    </location>
</feature>
<dbReference type="PANTHER" id="PTHR22847">
    <property type="entry name" value="WD40 REPEAT PROTEIN"/>
    <property type="match status" value="1"/>
</dbReference>
<accession>M5BZQ5</accession>
<feature type="repeat" description="WD" evidence="3">
    <location>
        <begin position="772"/>
        <end position="806"/>
    </location>
</feature>
<dbReference type="PANTHER" id="PTHR22847:SF637">
    <property type="entry name" value="WD REPEAT DOMAIN 5B"/>
    <property type="match status" value="1"/>
</dbReference>
<dbReference type="CDD" id="cd00200">
    <property type="entry name" value="WD40"/>
    <property type="match status" value="1"/>
</dbReference>
<evidence type="ECO:0000313" key="6">
    <source>
        <dbReference type="EMBL" id="CCO33143.1"/>
    </source>
</evidence>
<evidence type="ECO:0000259" key="5">
    <source>
        <dbReference type="PROSITE" id="PS50011"/>
    </source>
</evidence>
<feature type="repeat" description="WD" evidence="3">
    <location>
        <begin position="679"/>
        <end position="720"/>
    </location>
</feature>
<dbReference type="SUPFAM" id="SSF50978">
    <property type="entry name" value="WD40 repeat-like"/>
    <property type="match status" value="2"/>
</dbReference>
<dbReference type="PROSITE" id="PS50011">
    <property type="entry name" value="PROTEIN_KINASE_DOM"/>
    <property type="match status" value="1"/>
</dbReference>
<dbReference type="HOGENOM" id="CLU_000288_6_3_1"/>